<organism evidence="3 4">
    <name type="scientific">Pseudonocardia endophytica</name>
    <dbReference type="NCBI Taxonomy" id="401976"/>
    <lineage>
        <taxon>Bacteria</taxon>
        <taxon>Bacillati</taxon>
        <taxon>Actinomycetota</taxon>
        <taxon>Actinomycetes</taxon>
        <taxon>Pseudonocardiales</taxon>
        <taxon>Pseudonocardiaceae</taxon>
        <taxon>Pseudonocardia</taxon>
    </lineage>
</organism>
<feature type="compositionally biased region" description="Basic and acidic residues" evidence="1">
    <location>
        <begin position="65"/>
        <end position="74"/>
    </location>
</feature>
<evidence type="ECO:0000256" key="1">
    <source>
        <dbReference type="SAM" id="MobiDB-lite"/>
    </source>
</evidence>
<evidence type="ECO:0000256" key="2">
    <source>
        <dbReference type="SAM" id="Phobius"/>
    </source>
</evidence>
<dbReference type="OrthoDB" id="3579857at2"/>
<comment type="caution">
    <text evidence="3">The sequence shown here is derived from an EMBL/GenBank/DDBJ whole genome shotgun (WGS) entry which is preliminary data.</text>
</comment>
<dbReference type="Proteomes" id="UP000295560">
    <property type="component" value="Unassembled WGS sequence"/>
</dbReference>
<protein>
    <submittedName>
        <fullName evidence="3">Uncharacterized protein</fullName>
    </submittedName>
</protein>
<keyword evidence="2" id="KW-0812">Transmembrane</keyword>
<reference evidence="3 4" key="1">
    <citation type="submission" date="2019-03" db="EMBL/GenBank/DDBJ databases">
        <title>Sequencing the genomes of 1000 actinobacteria strains.</title>
        <authorList>
            <person name="Klenk H.-P."/>
        </authorList>
    </citation>
    <scope>NUCLEOTIDE SEQUENCE [LARGE SCALE GENOMIC DNA]</scope>
    <source>
        <strain evidence="3 4">DSM 44969</strain>
    </source>
</reference>
<keyword evidence="2" id="KW-1133">Transmembrane helix</keyword>
<accession>A0A4R1I2K0</accession>
<feature type="compositionally biased region" description="Acidic residues" evidence="1">
    <location>
        <begin position="78"/>
        <end position="99"/>
    </location>
</feature>
<feature type="compositionally biased region" description="Pro residues" evidence="1">
    <location>
        <begin position="169"/>
        <end position="187"/>
    </location>
</feature>
<dbReference type="AlphaFoldDB" id="A0A4R1I2K0"/>
<feature type="transmembrane region" description="Helical" evidence="2">
    <location>
        <begin position="249"/>
        <end position="269"/>
    </location>
</feature>
<dbReference type="EMBL" id="SMFZ01000001">
    <property type="protein sequence ID" value="TCK27845.1"/>
    <property type="molecule type" value="Genomic_DNA"/>
</dbReference>
<name>A0A4R1I2K0_PSEEN</name>
<gene>
    <name evidence="3" type="ORF">EV378_3724</name>
</gene>
<sequence length="270" mass="28018">MSPTGNRLTPASGRAPGTREDRSTAGRAAARSGVLSAVRWPRARSRPLPGTGGDDGRWGVARLVAQREAERRVATDPSDTDDLPAEAEAGEACEADVQPDDAVPAAEAPEVDASDDGAPASSEDDVPARAADDGVPGASGEKGAEPEDVPVAVVDTPEPATADDEPGRSPGPPAPRTPEPAVPPSPRTPLRTPLVPRPPLPSPRRPPVVRTGPVVPNAADARASRPRVEPDPSLFGFARHTRSRLGARVFTLFFVLVFALILVQTIASIV</sequence>
<evidence type="ECO:0000313" key="3">
    <source>
        <dbReference type="EMBL" id="TCK27845.1"/>
    </source>
</evidence>
<evidence type="ECO:0000313" key="4">
    <source>
        <dbReference type="Proteomes" id="UP000295560"/>
    </source>
</evidence>
<dbReference type="RefSeq" id="WP_132427076.1">
    <property type="nucleotide sequence ID" value="NZ_SMFZ01000001.1"/>
</dbReference>
<proteinExistence type="predicted"/>
<feature type="region of interest" description="Disordered" evidence="1">
    <location>
        <begin position="1"/>
        <end position="229"/>
    </location>
</feature>
<keyword evidence="2" id="KW-0472">Membrane</keyword>
<feature type="compositionally biased region" description="Pro residues" evidence="1">
    <location>
        <begin position="195"/>
        <end position="206"/>
    </location>
</feature>
<keyword evidence="4" id="KW-1185">Reference proteome</keyword>